<sequence length="167" mass="18529">TLLSALFSATPAPALPTLPIACWDLPLATVNIKTKHLDCRKVFDHPTSELLACSDRRLASGATRHLRFSAQTIDLGRFILFNSGPFLPVIGHSACHCDGPKPPATKIRETRFWQRRTENSAPTSSSATDRRLLRQARVDCFLAPSPANDNRRRRIGHCRPSAIDHRA</sequence>
<feature type="non-terminal residue" evidence="1">
    <location>
        <position position="1"/>
    </location>
</feature>
<reference evidence="1" key="2">
    <citation type="submission" date="2023-06" db="EMBL/GenBank/DDBJ databases">
        <authorList>
            <consortium name="Lawrence Berkeley National Laboratory"/>
            <person name="Haridas S."/>
            <person name="Hensen N."/>
            <person name="Bonometti L."/>
            <person name="Westerberg I."/>
            <person name="Brannstrom I.O."/>
            <person name="Guillou S."/>
            <person name="Cros-Aarteil S."/>
            <person name="Calhoun S."/>
            <person name="Kuo A."/>
            <person name="Mondo S."/>
            <person name="Pangilinan J."/>
            <person name="Riley R."/>
            <person name="Labutti K."/>
            <person name="Andreopoulos B."/>
            <person name="Lipzen A."/>
            <person name="Chen C."/>
            <person name="Yanf M."/>
            <person name="Daum C."/>
            <person name="Ng V."/>
            <person name="Clum A."/>
            <person name="Steindorff A."/>
            <person name="Ohm R."/>
            <person name="Martin F."/>
            <person name="Silar P."/>
            <person name="Natvig D."/>
            <person name="Lalanne C."/>
            <person name="Gautier V."/>
            <person name="Ament-Velasquez S.L."/>
            <person name="Kruys A."/>
            <person name="Hutchinson M.I."/>
            <person name="Powell A.J."/>
            <person name="Barry K."/>
            <person name="Miller A.N."/>
            <person name="Grigoriev I.V."/>
            <person name="Debuchy R."/>
            <person name="Gladieux P."/>
            <person name="Thoren M.H."/>
            <person name="Johannesson H."/>
        </authorList>
    </citation>
    <scope>NUCLEOTIDE SEQUENCE</scope>
    <source>
        <strain evidence="1">CBS 560.94</strain>
    </source>
</reference>
<keyword evidence="2" id="KW-1185">Reference proteome</keyword>
<name>A0AAE0JDZ0_9PEZI</name>
<reference evidence="1" key="1">
    <citation type="journal article" date="2023" name="Mol. Phylogenet. Evol.">
        <title>Genome-scale phylogeny and comparative genomics of the fungal order Sordariales.</title>
        <authorList>
            <person name="Hensen N."/>
            <person name="Bonometti L."/>
            <person name="Westerberg I."/>
            <person name="Brannstrom I.O."/>
            <person name="Guillou S."/>
            <person name="Cros-Aarteil S."/>
            <person name="Calhoun S."/>
            <person name="Haridas S."/>
            <person name="Kuo A."/>
            <person name="Mondo S."/>
            <person name="Pangilinan J."/>
            <person name="Riley R."/>
            <person name="LaButti K."/>
            <person name="Andreopoulos B."/>
            <person name="Lipzen A."/>
            <person name="Chen C."/>
            <person name="Yan M."/>
            <person name="Daum C."/>
            <person name="Ng V."/>
            <person name="Clum A."/>
            <person name="Steindorff A."/>
            <person name="Ohm R.A."/>
            <person name="Martin F."/>
            <person name="Silar P."/>
            <person name="Natvig D.O."/>
            <person name="Lalanne C."/>
            <person name="Gautier V."/>
            <person name="Ament-Velasquez S.L."/>
            <person name="Kruys A."/>
            <person name="Hutchinson M.I."/>
            <person name="Powell A.J."/>
            <person name="Barry K."/>
            <person name="Miller A.N."/>
            <person name="Grigoriev I.V."/>
            <person name="Debuchy R."/>
            <person name="Gladieux P."/>
            <person name="Hiltunen Thoren M."/>
            <person name="Johannesson H."/>
        </authorList>
    </citation>
    <scope>NUCLEOTIDE SEQUENCE</scope>
    <source>
        <strain evidence="1">CBS 560.94</strain>
    </source>
</reference>
<dbReference type="EMBL" id="JAUEPP010000005">
    <property type="protein sequence ID" value="KAK3343073.1"/>
    <property type="molecule type" value="Genomic_DNA"/>
</dbReference>
<dbReference type="RefSeq" id="XP_062680866.1">
    <property type="nucleotide sequence ID" value="XM_062822297.1"/>
</dbReference>
<comment type="caution">
    <text evidence="1">The sequence shown here is derived from an EMBL/GenBank/DDBJ whole genome shotgun (WGS) entry which is preliminary data.</text>
</comment>
<dbReference type="AlphaFoldDB" id="A0AAE0JDZ0"/>
<gene>
    <name evidence="1" type="ORF">B0H65DRAFT_239333</name>
</gene>
<evidence type="ECO:0000313" key="2">
    <source>
        <dbReference type="Proteomes" id="UP001278500"/>
    </source>
</evidence>
<protein>
    <submittedName>
        <fullName evidence="1">Uncharacterized protein</fullName>
    </submittedName>
</protein>
<accession>A0AAE0JDZ0</accession>
<organism evidence="1 2">
    <name type="scientific">Neurospora tetraspora</name>
    <dbReference type="NCBI Taxonomy" id="94610"/>
    <lineage>
        <taxon>Eukaryota</taxon>
        <taxon>Fungi</taxon>
        <taxon>Dikarya</taxon>
        <taxon>Ascomycota</taxon>
        <taxon>Pezizomycotina</taxon>
        <taxon>Sordariomycetes</taxon>
        <taxon>Sordariomycetidae</taxon>
        <taxon>Sordariales</taxon>
        <taxon>Sordariaceae</taxon>
        <taxon>Neurospora</taxon>
    </lineage>
</organism>
<dbReference type="Proteomes" id="UP001278500">
    <property type="component" value="Unassembled WGS sequence"/>
</dbReference>
<proteinExistence type="predicted"/>
<evidence type="ECO:0000313" key="1">
    <source>
        <dbReference type="EMBL" id="KAK3343073.1"/>
    </source>
</evidence>
<dbReference type="GeneID" id="87859451"/>